<feature type="compositionally biased region" description="Basic and acidic residues" evidence="1">
    <location>
        <begin position="13"/>
        <end position="31"/>
    </location>
</feature>
<feature type="non-terminal residue" evidence="2">
    <location>
        <position position="1"/>
    </location>
</feature>
<reference evidence="2" key="1">
    <citation type="submission" date="2021-02" db="EMBL/GenBank/DDBJ databases">
        <authorList>
            <person name="Dougan E. K."/>
            <person name="Rhodes N."/>
            <person name="Thang M."/>
            <person name="Chan C."/>
        </authorList>
    </citation>
    <scope>NUCLEOTIDE SEQUENCE</scope>
</reference>
<gene>
    <name evidence="2" type="ORF">SNEC2469_LOCUS6766</name>
</gene>
<dbReference type="EMBL" id="CAJNJA010011729">
    <property type="protein sequence ID" value="CAE7278274.1"/>
    <property type="molecule type" value="Genomic_DNA"/>
</dbReference>
<evidence type="ECO:0000313" key="2">
    <source>
        <dbReference type="EMBL" id="CAE7278274.1"/>
    </source>
</evidence>
<proteinExistence type="predicted"/>
<dbReference type="SUPFAM" id="SSF53335">
    <property type="entry name" value="S-adenosyl-L-methionine-dependent methyltransferases"/>
    <property type="match status" value="1"/>
</dbReference>
<dbReference type="AlphaFoldDB" id="A0A812NA91"/>
<comment type="caution">
    <text evidence="2">The sequence shown here is derived from an EMBL/GenBank/DDBJ whole genome shotgun (WGS) entry which is preliminary data.</text>
</comment>
<keyword evidence="3" id="KW-1185">Reference proteome</keyword>
<name>A0A812NA91_9DINO</name>
<evidence type="ECO:0000256" key="1">
    <source>
        <dbReference type="SAM" id="MobiDB-lite"/>
    </source>
</evidence>
<feature type="region of interest" description="Disordered" evidence="1">
    <location>
        <begin position="1"/>
        <end position="31"/>
    </location>
</feature>
<dbReference type="InterPro" id="IPR029063">
    <property type="entry name" value="SAM-dependent_MTases_sf"/>
</dbReference>
<evidence type="ECO:0000313" key="3">
    <source>
        <dbReference type="Proteomes" id="UP000601435"/>
    </source>
</evidence>
<sequence length="776" mass="87073">AERGVSDLQAAKVSREKEENKAKSSEQKAEEDVMGVGDGAFELLDGAKPFVVRAAVKLSTKLQALLKEKVFEAAHKAFMQTYHTTTAAKSTGRAQCGLKPVELMDQAREALREFVPFRSKVVATEHIPTLDMVSMFGCLAEMYFVSSEYEGTGQLRYILEGTKDTYACSLKNIQAAMQKLGLDKDGKKSSDVDVYKFFRHLTEEQVSKSGLTVYKLAVRHGDAYYLPSGWVMADICGDEECIGLRLAIVADKDIVKEKNMEAMIEIQDQGSTKHLPNMKKIVEVLKKQSHGAGAFIQANQVFSWTLDVADSQEMPVKRMLASHDCSLSEGPRTVQEMLNWPTRAMAAVRDIGQFDTWLSNLTGGLIVGTHFSGLMTAEVALEQLAHATADILERNGQTSESEQLQGRLLSAWTCDQLQESRDLAMAWPESRYWHNAGGCCFGNIFDSSTDEMLEKFNYVDQARDEGRGQNAVQNTQTYMFRHVREIFEESACFRHGTFCKSHEYPSPKGFHNPLTIEVAGTPCVGWSILGKRQGVLHDSHLAFLTWAAKTRLAPPMLIVHECTAAFPVSLLEYWFDDKYEMYSMVLDPLWMGHSTQRPNRRFTWLIRKDFRFTGSVEDFKEIFAARTTMLADAFCCAPSDVLQEGLNASALSRGFVPQEVSKVKDWSIYYPPGNRERMDGHLSLRKRSPDMLETPRIRARRKVSAETLNMKHIKEYPIIVDLDQNPGYGPSASLQCPALVSHGTLHNFFRKRCMVGEEVAVIGMRPSRRSSASVSV</sequence>
<protein>
    <submittedName>
        <fullName evidence="2">Uncharacterized protein</fullName>
    </submittedName>
</protein>
<accession>A0A812NA91</accession>
<dbReference type="Proteomes" id="UP000601435">
    <property type="component" value="Unassembled WGS sequence"/>
</dbReference>
<organism evidence="2 3">
    <name type="scientific">Symbiodinium necroappetens</name>
    <dbReference type="NCBI Taxonomy" id="1628268"/>
    <lineage>
        <taxon>Eukaryota</taxon>
        <taxon>Sar</taxon>
        <taxon>Alveolata</taxon>
        <taxon>Dinophyceae</taxon>
        <taxon>Suessiales</taxon>
        <taxon>Symbiodiniaceae</taxon>
        <taxon>Symbiodinium</taxon>
    </lineage>
</organism>
<dbReference type="OrthoDB" id="473408at2759"/>